<evidence type="ECO:0000313" key="7">
    <source>
        <dbReference type="Proteomes" id="UP000584642"/>
    </source>
</evidence>
<dbReference type="Proteomes" id="UP000584642">
    <property type="component" value="Unassembled WGS sequence"/>
</dbReference>
<comment type="caution">
    <text evidence="6">The sequence shown here is derived from an EMBL/GenBank/DDBJ whole genome shotgun (WGS) entry which is preliminary data.</text>
</comment>
<dbReference type="InterPro" id="IPR000524">
    <property type="entry name" value="Tscrpt_reg_HTH_GntR"/>
</dbReference>
<dbReference type="PANTHER" id="PTHR43537:SF45">
    <property type="entry name" value="GNTR FAMILY REGULATORY PROTEIN"/>
    <property type="match status" value="1"/>
</dbReference>
<reference evidence="6 7" key="1">
    <citation type="submission" date="2020-05" db="EMBL/GenBank/DDBJ databases">
        <title>Azospirillum oleiclasticum sp. nov, a nitrogen-fixing and heavy crude oil-emulsifying bacterium isolated from the crude oil of Yumen Oilfield.</title>
        <authorList>
            <person name="Wu D."/>
            <person name="Cai M."/>
            <person name="Zhang X."/>
        </authorList>
    </citation>
    <scope>NUCLEOTIDE SEQUENCE [LARGE SCALE GENOMIC DNA]</scope>
    <source>
        <strain evidence="6 7">ROY-1-1-2</strain>
    </source>
</reference>
<dbReference type="PANTHER" id="PTHR43537">
    <property type="entry name" value="TRANSCRIPTIONAL REGULATOR, GNTR FAMILY"/>
    <property type="match status" value="1"/>
</dbReference>
<accession>A0ABX2TK16</accession>
<dbReference type="SMART" id="SM00895">
    <property type="entry name" value="FCD"/>
    <property type="match status" value="1"/>
</dbReference>
<evidence type="ECO:0000313" key="6">
    <source>
        <dbReference type="EMBL" id="NYZ22970.1"/>
    </source>
</evidence>
<dbReference type="EMBL" id="JABFDB010000023">
    <property type="protein sequence ID" value="NYZ22970.1"/>
    <property type="molecule type" value="Genomic_DNA"/>
</dbReference>
<keyword evidence="2" id="KW-0238">DNA-binding</keyword>
<dbReference type="InterPro" id="IPR011711">
    <property type="entry name" value="GntR_C"/>
</dbReference>
<organism evidence="6 7">
    <name type="scientific">Azospirillum oleiclasticum</name>
    <dbReference type="NCBI Taxonomy" id="2735135"/>
    <lineage>
        <taxon>Bacteria</taxon>
        <taxon>Pseudomonadati</taxon>
        <taxon>Pseudomonadota</taxon>
        <taxon>Alphaproteobacteria</taxon>
        <taxon>Rhodospirillales</taxon>
        <taxon>Azospirillaceae</taxon>
        <taxon>Azospirillum</taxon>
    </lineage>
</organism>
<protein>
    <submittedName>
        <fullName evidence="6">GntR family transcriptional regulator</fullName>
    </submittedName>
</protein>
<dbReference type="Pfam" id="PF07729">
    <property type="entry name" value="FCD"/>
    <property type="match status" value="1"/>
</dbReference>
<feature type="region of interest" description="Disordered" evidence="4">
    <location>
        <begin position="1"/>
        <end position="23"/>
    </location>
</feature>
<evidence type="ECO:0000256" key="1">
    <source>
        <dbReference type="ARBA" id="ARBA00023015"/>
    </source>
</evidence>
<dbReference type="SMART" id="SM00345">
    <property type="entry name" value="HTH_GNTR"/>
    <property type="match status" value="1"/>
</dbReference>
<proteinExistence type="predicted"/>
<dbReference type="SUPFAM" id="SSF46785">
    <property type="entry name" value="Winged helix' DNA-binding domain"/>
    <property type="match status" value="1"/>
</dbReference>
<evidence type="ECO:0000256" key="3">
    <source>
        <dbReference type="ARBA" id="ARBA00023163"/>
    </source>
</evidence>
<evidence type="ECO:0000259" key="5">
    <source>
        <dbReference type="PROSITE" id="PS50949"/>
    </source>
</evidence>
<feature type="domain" description="HTH gntR-type" evidence="5">
    <location>
        <begin position="23"/>
        <end position="90"/>
    </location>
</feature>
<dbReference type="Gene3D" id="1.20.120.530">
    <property type="entry name" value="GntR ligand-binding domain-like"/>
    <property type="match status" value="1"/>
</dbReference>
<dbReference type="Gene3D" id="1.10.10.10">
    <property type="entry name" value="Winged helix-like DNA-binding domain superfamily/Winged helix DNA-binding domain"/>
    <property type="match status" value="1"/>
</dbReference>
<evidence type="ECO:0000256" key="4">
    <source>
        <dbReference type="SAM" id="MobiDB-lite"/>
    </source>
</evidence>
<dbReference type="InterPro" id="IPR008920">
    <property type="entry name" value="TF_FadR/GntR_C"/>
</dbReference>
<gene>
    <name evidence="6" type="ORF">HND93_24960</name>
</gene>
<dbReference type="RefSeq" id="WP_180284834.1">
    <property type="nucleotide sequence ID" value="NZ_JABFFR010000030.1"/>
</dbReference>
<dbReference type="PROSITE" id="PS50949">
    <property type="entry name" value="HTH_GNTR"/>
    <property type="match status" value="1"/>
</dbReference>
<keyword evidence="1" id="KW-0805">Transcription regulation</keyword>
<sequence length="264" mass="29809">MDAEIEADGPGPTPRTEAGSRSVSLAETAYDRIEELIVHFTLRPGADLKTQTVQEMIGLGRTPTHQAIRRFAAETLIIIRPRDGLQISPIDLMRDRRLLRLRRDMDRFVVELAAERLSGNHRNQLLHLAQRLRDRRDAMDAVEFNGYDRALDQTILAAAGEPFLDRTLRPLHIVFRRIGWLYLSEIDREVGLKETIDRHIDLLEAVIDRNAARAKAASDLLIDFADSMFGPLETTIAPELLDASVVPLYTATPRRQPGRQAPVP</sequence>
<dbReference type="InterPro" id="IPR036388">
    <property type="entry name" value="WH-like_DNA-bd_sf"/>
</dbReference>
<name>A0ABX2TK16_9PROT</name>
<evidence type="ECO:0000256" key="2">
    <source>
        <dbReference type="ARBA" id="ARBA00023125"/>
    </source>
</evidence>
<dbReference type="SUPFAM" id="SSF48008">
    <property type="entry name" value="GntR ligand-binding domain-like"/>
    <property type="match status" value="1"/>
</dbReference>
<dbReference type="InterPro" id="IPR036390">
    <property type="entry name" value="WH_DNA-bd_sf"/>
</dbReference>
<keyword evidence="3" id="KW-0804">Transcription</keyword>
<dbReference type="Pfam" id="PF00392">
    <property type="entry name" value="GntR"/>
    <property type="match status" value="1"/>
</dbReference>
<keyword evidence="7" id="KW-1185">Reference proteome</keyword>